<evidence type="ECO:0000313" key="1">
    <source>
        <dbReference type="EMBL" id="CCW19279.1"/>
    </source>
</evidence>
<name>N1MRC4_9SPHN</name>
<accession>N1MRC4</accession>
<organism evidence="1 2">
    <name type="scientific">Sphingobium indicum BiD32</name>
    <dbReference type="NCBI Taxonomy" id="1301087"/>
    <lineage>
        <taxon>Bacteria</taxon>
        <taxon>Pseudomonadati</taxon>
        <taxon>Pseudomonadota</taxon>
        <taxon>Alphaproteobacteria</taxon>
        <taxon>Sphingomonadales</taxon>
        <taxon>Sphingomonadaceae</taxon>
        <taxon>Sphingobium</taxon>
    </lineage>
</organism>
<reference evidence="2" key="2">
    <citation type="submission" date="2013-04" db="EMBL/GenBank/DDBJ databases">
        <title>Bisphenol A degrading Sphingobium sp. strain BiD32.</title>
        <authorList>
            <person name="Nielsen J.L."/>
            <person name="Zhou N.A."/>
            <person name="Kjeldal H."/>
        </authorList>
    </citation>
    <scope>NUCLEOTIDE SEQUENCE [LARGE SCALE GENOMIC DNA]</scope>
    <source>
        <strain evidence="2">BiD32</strain>
    </source>
</reference>
<comment type="caution">
    <text evidence="1">The sequence shown here is derived from an EMBL/GenBank/DDBJ whole genome shotgun (WGS) entry which is preliminary data.</text>
</comment>
<proteinExistence type="predicted"/>
<protein>
    <submittedName>
        <fullName evidence="1">Uncharacterized protein</fullName>
    </submittedName>
</protein>
<gene>
    <name evidence="1" type="ORF">EBBID32_36450</name>
</gene>
<evidence type="ECO:0000313" key="2">
    <source>
        <dbReference type="Proteomes" id="UP000013201"/>
    </source>
</evidence>
<keyword evidence="2" id="KW-1185">Reference proteome</keyword>
<dbReference type="AlphaFoldDB" id="N1MRC4"/>
<sequence>MMVVTMGPAVGPGHLDPVTLDMIDSTNMDAIGANDFHMLFD</sequence>
<dbReference type="EMBL" id="CAVK010000183">
    <property type="protein sequence ID" value="CCW19279.1"/>
    <property type="molecule type" value="Genomic_DNA"/>
</dbReference>
<dbReference type="Proteomes" id="UP000013201">
    <property type="component" value="Unassembled WGS sequence"/>
</dbReference>
<reference evidence="1 2" key="1">
    <citation type="submission" date="2013-03" db="EMBL/GenBank/DDBJ databases">
        <authorList>
            <person name="Le V."/>
        </authorList>
    </citation>
    <scope>NUCLEOTIDE SEQUENCE [LARGE SCALE GENOMIC DNA]</scope>
    <source>
        <strain evidence="1 2">BiD32</strain>
    </source>
</reference>